<gene>
    <name evidence="2" type="ORF">H2201_002511</name>
</gene>
<reference evidence="2" key="1">
    <citation type="submission" date="2022-10" db="EMBL/GenBank/DDBJ databases">
        <title>Culturing micro-colonial fungi from biological soil crusts in the Mojave desert and describing Neophaeococcomyces mojavensis, and introducing the new genera and species Taxawa tesnikishii.</title>
        <authorList>
            <person name="Kurbessoian T."/>
            <person name="Stajich J.E."/>
        </authorList>
    </citation>
    <scope>NUCLEOTIDE SEQUENCE</scope>
    <source>
        <strain evidence="2">TK_1</strain>
    </source>
</reference>
<organism evidence="2 3">
    <name type="scientific">Coniosporium apollinis</name>
    <dbReference type="NCBI Taxonomy" id="61459"/>
    <lineage>
        <taxon>Eukaryota</taxon>
        <taxon>Fungi</taxon>
        <taxon>Dikarya</taxon>
        <taxon>Ascomycota</taxon>
        <taxon>Pezizomycotina</taxon>
        <taxon>Dothideomycetes</taxon>
        <taxon>Dothideomycetes incertae sedis</taxon>
        <taxon>Coniosporium</taxon>
    </lineage>
</organism>
<name>A0ABQ9NY72_9PEZI</name>
<protein>
    <submittedName>
        <fullName evidence="2">Uncharacterized protein</fullName>
    </submittedName>
</protein>
<keyword evidence="3" id="KW-1185">Reference proteome</keyword>
<evidence type="ECO:0000313" key="2">
    <source>
        <dbReference type="EMBL" id="KAJ9667310.1"/>
    </source>
</evidence>
<sequence>MNDRSESGTESGTYRTFAQHERSAIINTLPHSLDDLSKSFANMTTRAKPGPKPTKLRFNKMRARSKIKRLDCITTIANNWSCKIDDALPHKITPRVATSHAPMHKAQIGQPDRELEDPCDWGCAYLRHLAEYSELTKGRHEKAVKILIEYVQDRQEDGGVMLSESDQVALSEKQEKQSKAAKFLKHARELTREDLRLILKREDHNLSRKRKEKFRAVREAKRVNKAKAQKAVSWTLPASDYYAHGGDALQPLLRKMLEEAGRNSIGQVKVEETVSGALLGEHWGSDHGLIHPSRRELITKRQSWMGLETPVAGGLSQDYEMVMDPGEEGVRVPYPFSRSCTDMDSRRPSGNTLSHVIKQEAQED</sequence>
<accession>A0ABQ9NY72</accession>
<evidence type="ECO:0000313" key="3">
    <source>
        <dbReference type="Proteomes" id="UP001172684"/>
    </source>
</evidence>
<dbReference type="EMBL" id="JAPDRL010000013">
    <property type="protein sequence ID" value="KAJ9667310.1"/>
    <property type="molecule type" value="Genomic_DNA"/>
</dbReference>
<evidence type="ECO:0000256" key="1">
    <source>
        <dbReference type="SAM" id="MobiDB-lite"/>
    </source>
</evidence>
<dbReference type="Proteomes" id="UP001172684">
    <property type="component" value="Unassembled WGS sequence"/>
</dbReference>
<feature type="region of interest" description="Disordered" evidence="1">
    <location>
        <begin position="333"/>
        <end position="364"/>
    </location>
</feature>
<proteinExistence type="predicted"/>
<comment type="caution">
    <text evidence="2">The sequence shown here is derived from an EMBL/GenBank/DDBJ whole genome shotgun (WGS) entry which is preliminary data.</text>
</comment>